<protein>
    <recommendedName>
        <fullName evidence="2">EF-hand domain-containing protein</fullName>
    </recommendedName>
</protein>
<dbReference type="PROSITE" id="PS50222">
    <property type="entry name" value="EF_HAND_2"/>
    <property type="match status" value="1"/>
</dbReference>
<feature type="transmembrane region" description="Helical" evidence="1">
    <location>
        <begin position="86"/>
        <end position="104"/>
    </location>
</feature>
<accession>A0A5J6VM24</accession>
<dbReference type="InterPro" id="IPR018247">
    <property type="entry name" value="EF_Hand_1_Ca_BS"/>
</dbReference>
<evidence type="ECO:0000256" key="1">
    <source>
        <dbReference type="SAM" id="Phobius"/>
    </source>
</evidence>
<keyword evidence="1" id="KW-0812">Transmembrane</keyword>
<feature type="transmembrane region" description="Helical" evidence="1">
    <location>
        <begin position="29"/>
        <end position="48"/>
    </location>
</feature>
<dbReference type="EMBL" id="MN448296">
    <property type="protein sequence ID" value="QFG75009.1"/>
    <property type="molecule type" value="Genomic_DNA"/>
</dbReference>
<feature type="domain" description="EF-hand" evidence="2">
    <location>
        <begin position="122"/>
        <end position="147"/>
    </location>
</feature>
<sequence length="172" mass="19786">MKKKTKQKKTKSTSNNFLLRIKSFIHRHVILLNSSKFFAGMMMLLLNIGSKYATVQFSNSQQAALRNNIGRQLLVFAVAWMGTKDIYTSFFLTAAFMVLADYLFNENSLFCILPKKYKDLKDQLDLDGDGIISEDELNQAIKILKKAHKEKKVNAEKKILETFILNSDEHED</sequence>
<dbReference type="PROSITE" id="PS00018">
    <property type="entry name" value="EF_HAND_1"/>
    <property type="match status" value="1"/>
</dbReference>
<keyword evidence="1" id="KW-0472">Membrane</keyword>
<keyword evidence="1" id="KW-1133">Transmembrane helix</keyword>
<evidence type="ECO:0000313" key="3">
    <source>
        <dbReference type="EMBL" id="QFG75009.1"/>
    </source>
</evidence>
<proteinExistence type="predicted"/>
<dbReference type="InterPro" id="IPR011992">
    <property type="entry name" value="EF-hand-dom_pair"/>
</dbReference>
<dbReference type="SUPFAM" id="SSF47473">
    <property type="entry name" value="EF-hand"/>
    <property type="match status" value="1"/>
</dbReference>
<evidence type="ECO:0000259" key="2">
    <source>
        <dbReference type="PROSITE" id="PS50222"/>
    </source>
</evidence>
<dbReference type="InterPro" id="IPR002048">
    <property type="entry name" value="EF_hand_dom"/>
</dbReference>
<organism evidence="3">
    <name type="scientific">Megaviridae environmental sample</name>
    <dbReference type="NCBI Taxonomy" id="1737588"/>
    <lineage>
        <taxon>Viruses</taxon>
        <taxon>Varidnaviria</taxon>
        <taxon>Bamfordvirae</taxon>
        <taxon>Nucleocytoviricota</taxon>
        <taxon>Megaviricetes</taxon>
        <taxon>Imitervirales</taxon>
        <taxon>Mimiviridae</taxon>
        <taxon>environmental samples</taxon>
    </lineage>
</organism>
<reference evidence="3" key="1">
    <citation type="journal article" date="2019" name="Philos. Trans. R. Soc. Lond., B, Biol. Sci.">
        <title>Targeted metagenomic recovery of four divergent viruses reveals shared and distinctive characteristics of giant viruses of marine eukaryotes.</title>
        <authorList>
            <person name="Needham D.M."/>
            <person name="Poirier C."/>
            <person name="Hehenberger E."/>
            <person name="Jimenez V."/>
            <person name="Swalwell J.E."/>
            <person name="Santoro A.E."/>
            <person name="Worden A.Z."/>
        </authorList>
    </citation>
    <scope>NUCLEOTIDE SEQUENCE</scope>
    <source>
        <strain evidence="3">OPacV-421</strain>
    </source>
</reference>
<dbReference type="GO" id="GO:0005509">
    <property type="term" value="F:calcium ion binding"/>
    <property type="evidence" value="ECO:0007669"/>
    <property type="project" value="InterPro"/>
</dbReference>
<name>A0A5J6VM24_9VIRU</name>